<protein>
    <submittedName>
        <fullName evidence="1">Uncharacterized protein</fullName>
    </submittedName>
</protein>
<keyword evidence="2" id="KW-1185">Reference proteome</keyword>
<dbReference type="Proteomes" id="UP000184287">
    <property type="component" value="Unassembled WGS sequence"/>
</dbReference>
<name>A0A1M5GAQ3_9SPHI</name>
<reference evidence="2" key="1">
    <citation type="submission" date="2016-11" db="EMBL/GenBank/DDBJ databases">
        <authorList>
            <person name="Varghese N."/>
            <person name="Submissions S."/>
        </authorList>
    </citation>
    <scope>NUCLEOTIDE SEQUENCE [LARGE SCALE GENOMIC DNA]</scope>
    <source>
        <strain evidence="2">DSM 16990</strain>
    </source>
</reference>
<dbReference type="AlphaFoldDB" id="A0A1M5GAQ3"/>
<accession>A0A1M5GAQ3</accession>
<dbReference type="STRING" id="288992.SAMN04488522_104138"/>
<sequence length="41" mass="4757">MCLTIERSADTFDKKEQMGNIDETMLIGSLLKKTMYTENKE</sequence>
<dbReference type="EMBL" id="FQUQ01000004">
    <property type="protein sequence ID" value="SHG00837.1"/>
    <property type="molecule type" value="Genomic_DNA"/>
</dbReference>
<organism evidence="1 2">
    <name type="scientific">Pedobacter caeni</name>
    <dbReference type="NCBI Taxonomy" id="288992"/>
    <lineage>
        <taxon>Bacteria</taxon>
        <taxon>Pseudomonadati</taxon>
        <taxon>Bacteroidota</taxon>
        <taxon>Sphingobacteriia</taxon>
        <taxon>Sphingobacteriales</taxon>
        <taxon>Sphingobacteriaceae</taxon>
        <taxon>Pedobacter</taxon>
    </lineage>
</organism>
<evidence type="ECO:0000313" key="2">
    <source>
        <dbReference type="Proteomes" id="UP000184287"/>
    </source>
</evidence>
<proteinExistence type="predicted"/>
<evidence type="ECO:0000313" key="1">
    <source>
        <dbReference type="EMBL" id="SHG00837.1"/>
    </source>
</evidence>
<gene>
    <name evidence="1" type="ORF">SAMN04488522_104138</name>
</gene>